<dbReference type="OrthoDB" id="5948003at2759"/>
<keyword evidence="8" id="KW-0378">Hydrolase</keyword>
<feature type="disulfide bond" evidence="16">
    <location>
        <begin position="118"/>
        <end position="140"/>
    </location>
</feature>
<feature type="binding site" evidence="15">
    <location>
        <position position="91"/>
    </location>
    <ligand>
        <name>Ca(2+)</name>
        <dbReference type="ChEBI" id="CHEBI:29108"/>
        <label>1</label>
    </ligand>
</feature>
<evidence type="ECO:0000256" key="9">
    <source>
        <dbReference type="ARBA" id="ARBA00022833"/>
    </source>
</evidence>
<dbReference type="InterPro" id="IPR024079">
    <property type="entry name" value="MetalloPept_cat_dom_sf"/>
</dbReference>
<name>A0A0C2D9Y0_9BILA</name>
<evidence type="ECO:0000313" key="20">
    <source>
        <dbReference type="Proteomes" id="UP000054047"/>
    </source>
</evidence>
<dbReference type="Pfam" id="PF05986">
    <property type="entry name" value="ADAMTS_spacer1"/>
    <property type="match status" value="1"/>
</dbReference>
<feature type="binding site" evidence="15">
    <location>
        <position position="88"/>
    </location>
    <ligand>
        <name>Ca(2+)</name>
        <dbReference type="ChEBI" id="CHEBI:29108"/>
        <label>1</label>
    </ligand>
</feature>
<dbReference type="GO" id="GO:0009653">
    <property type="term" value="P:anatomical structure morphogenesis"/>
    <property type="evidence" value="ECO:0007669"/>
    <property type="project" value="UniProtKB-ARBA"/>
</dbReference>
<evidence type="ECO:0000256" key="2">
    <source>
        <dbReference type="ARBA" id="ARBA00022525"/>
    </source>
</evidence>
<keyword evidence="4" id="KW-0645">Protease</keyword>
<feature type="domain" description="Peptidase M12B" evidence="18">
    <location>
        <begin position="1"/>
        <end position="93"/>
    </location>
</feature>
<evidence type="ECO:0000256" key="8">
    <source>
        <dbReference type="ARBA" id="ARBA00022801"/>
    </source>
</evidence>
<dbReference type="SUPFAM" id="SSF55486">
    <property type="entry name" value="Metalloproteases ('zincins'), catalytic domain"/>
    <property type="match status" value="1"/>
</dbReference>
<sequence length="1249" mass="140775">MCDAGKSCAIIEDNGLSAAFTIAHELGHIFNIPHDDERKCAQYMQLAKHNFHIMAPTLEYNTHPWSWSTCSSGMLERFLDNNRGQIQCLFDQPVQRKYYEQLFEDDAPGRKYDVSQQCKFVFGPQSELCPYMPTCRRLWCATYYGSQMGCRTQHMPWADGTPCDKTGRMQCHRGECVSVGAEHRAKVDGGWGEWRPWETCSRTCGGGVQRALRDCDSPKPANGGKYCVGQRERYRSCNVADCPWDTPGFREIQCADFNNKDVGIHGIPTRTTWVPKYTAVADNERCKLYCRVAGSAAFYLLKEKVIDGTPCDRNGDDICVDGTCMKAGCDHRLHSTMTRDKCGICGGDGTTCRVVKGTYNERGSFGYNAVMKIPAGSANIDIRQHGYNNQKDDDNYLSLRASNGEFLLNGHYQVSVFRQQIPIQDVILEYSGSDNVVERINGTGPIRIDIYVHVLSVGNLLPPDISYEYMTAVEVIIHIFNVIGSESGCCNFQSPSARSPALSNYHWRLGDQWSACDRECQGTQTQEVICVDSSNNRQTSERMCSARRPQVNTRMCNLECITKWMTEDVSHCSAQCGSGEKKQRVYCVKVEGGRQTITRDEDCDRANRPSERVTCFVDCSGRRWSYSEWSSCSQTCGSTGVSRRSVVCVDDHNRVVPDHLCVGEAKESTERECNRFPCPRWVYGHWSEVLVLGPAMVVYVCDMHSVWMLPTRRHIIHDVGRSGFFQHDRESCNEHMCTAWSFGQWSTCSVTCGDGIQTREAICVDREGRQLESARCNYRERIVQKPCSRPACPSWKVGEWTPCSVSCQDGWSTRRVSCVDARGEDVRSELCLAGGHEQPASHRQCNQGPCPFWRTADWSPCSVTCGSGVRRRSAECIYREQVVDQSFCGDSTPPTTQQSCNLVPCTSWEVSAWSPCSVTCGNGTQTRRAHCTSGPKKELVKDFLCDKSSRPRERRTCERDACETRVSNLLVLAQPADVPPIRWATGPWSECSAHCGNGTQRRLVKCRDHARDLPPEYCRDLEKVEDQRPCRIKACAYWQTGPWMPCPATCGVHVTQTRSVMCIPQNPDETASETDCNVAERPPSMRSCKLSVCPKGEPPLGRWLSGEWTKCSVTCGGGWRRRSVTCDGFICDDTMKPRMFDECNAVPCPPKSNNTWQISPWTHCSVTCGGGVQRRRVWCEDAVTAQSQDESECRDRKPKTVRDCELPPCPTSQRVSPAVWQAAPWSPVRRRYRKRAHAHIYHRVSRRVQ</sequence>
<evidence type="ECO:0000256" key="15">
    <source>
        <dbReference type="PIRSR" id="PIRSR613273-2"/>
    </source>
</evidence>
<feature type="binding site" evidence="15 17">
    <location>
        <position position="24"/>
    </location>
    <ligand>
        <name>Zn(2+)</name>
        <dbReference type="ChEBI" id="CHEBI:29105"/>
        <note>catalytic</note>
    </ligand>
</feature>
<dbReference type="Pfam" id="PF19030">
    <property type="entry name" value="TSP1_ADAMTS"/>
    <property type="match status" value="10"/>
</dbReference>
<feature type="disulfide bond" evidence="16">
    <location>
        <begin position="40"/>
        <end position="70"/>
    </location>
</feature>
<dbReference type="GO" id="GO:0004222">
    <property type="term" value="F:metalloendopeptidase activity"/>
    <property type="evidence" value="ECO:0007669"/>
    <property type="project" value="InterPro"/>
</dbReference>
<keyword evidence="5 15" id="KW-0479">Metal-binding</keyword>
<dbReference type="Proteomes" id="UP000054047">
    <property type="component" value="Unassembled WGS sequence"/>
</dbReference>
<feature type="disulfide bond" evidence="16">
    <location>
        <begin position="200"/>
        <end position="237"/>
    </location>
</feature>
<keyword evidence="11" id="KW-0482">Metalloprotease</keyword>
<dbReference type="SUPFAM" id="SSF82895">
    <property type="entry name" value="TSP-1 type 1 repeat"/>
    <property type="match status" value="11"/>
</dbReference>
<evidence type="ECO:0000256" key="14">
    <source>
        <dbReference type="PIRSR" id="PIRSR613273-1"/>
    </source>
</evidence>
<keyword evidence="2" id="KW-0964">Secreted</keyword>
<dbReference type="FunFam" id="2.60.120.830:FF:000001">
    <property type="entry name" value="A disintegrin and metalloproteinase with thrombospondin motifs 1"/>
    <property type="match status" value="1"/>
</dbReference>
<dbReference type="GO" id="GO:0006508">
    <property type="term" value="P:proteolysis"/>
    <property type="evidence" value="ECO:0007669"/>
    <property type="project" value="UniProtKB-KW"/>
</dbReference>
<feature type="disulfide bond" evidence="16">
    <location>
        <begin position="215"/>
        <end position="227"/>
    </location>
</feature>
<feature type="disulfide bond" evidence="16">
    <location>
        <begin position="2"/>
        <end position="88"/>
    </location>
</feature>
<feature type="binding site" evidence="15">
    <location>
        <position position="91"/>
    </location>
    <ligand>
        <name>Ca(2+)</name>
        <dbReference type="ChEBI" id="CHEBI:29108"/>
        <label>2</label>
    </ligand>
</feature>
<keyword evidence="7" id="KW-0677">Repeat</keyword>
<dbReference type="Gene3D" id="3.40.390.10">
    <property type="entry name" value="Collagenase (Catalytic Domain)"/>
    <property type="match status" value="1"/>
</dbReference>
<feature type="active site" evidence="14 17">
    <location>
        <position position="25"/>
    </location>
</feature>
<feature type="binding site" evidence="15 17">
    <location>
        <position position="28"/>
    </location>
    <ligand>
        <name>Zn(2+)</name>
        <dbReference type="ChEBI" id="CHEBI:29105"/>
        <note>catalytic</note>
    </ligand>
</feature>
<dbReference type="InterPro" id="IPR010294">
    <property type="entry name" value="ADAMTS_spacer1"/>
</dbReference>
<dbReference type="GO" id="GO:0046872">
    <property type="term" value="F:metal ion binding"/>
    <property type="evidence" value="ECO:0007669"/>
    <property type="project" value="UniProtKB-KW"/>
</dbReference>
<dbReference type="InterPro" id="IPR013273">
    <property type="entry name" value="ADAMTS/ADAMTS-like"/>
</dbReference>
<keyword evidence="12 16" id="KW-1015">Disulfide bond</keyword>
<dbReference type="Pfam" id="PF01421">
    <property type="entry name" value="Reprolysin"/>
    <property type="match status" value="1"/>
</dbReference>
<evidence type="ECO:0000259" key="18">
    <source>
        <dbReference type="PROSITE" id="PS50215"/>
    </source>
</evidence>
<evidence type="ECO:0000256" key="7">
    <source>
        <dbReference type="ARBA" id="ARBA00022737"/>
    </source>
</evidence>
<comment type="cofactor">
    <cofactor evidence="15">
        <name>Zn(2+)</name>
        <dbReference type="ChEBI" id="CHEBI:29105"/>
    </cofactor>
    <text evidence="15">Binds 1 zinc ion per subunit.</text>
</comment>
<dbReference type="Gene3D" id="2.20.100.10">
    <property type="entry name" value="Thrombospondin type-1 (TSP1) repeat"/>
    <property type="match status" value="10"/>
</dbReference>
<dbReference type="Gene3D" id="2.60.120.830">
    <property type="match status" value="1"/>
</dbReference>
<dbReference type="InterPro" id="IPR041645">
    <property type="entry name" value="ADAMTS_CR_2"/>
</dbReference>
<dbReference type="GO" id="GO:0005604">
    <property type="term" value="C:basement membrane"/>
    <property type="evidence" value="ECO:0007669"/>
    <property type="project" value="UniProtKB-SubCell"/>
</dbReference>
<dbReference type="SMART" id="SM00209">
    <property type="entry name" value="TSP1"/>
    <property type="match status" value="12"/>
</dbReference>
<evidence type="ECO:0000256" key="5">
    <source>
        <dbReference type="ARBA" id="ARBA00022723"/>
    </source>
</evidence>
<evidence type="ECO:0000256" key="1">
    <source>
        <dbReference type="ARBA" id="ARBA00004302"/>
    </source>
</evidence>
<dbReference type="FunFam" id="2.20.100.10:FF:000006">
    <property type="entry name" value="A disintegrin and metalloproteinase with thrombospondin motifs 1"/>
    <property type="match status" value="1"/>
</dbReference>
<evidence type="ECO:0000256" key="4">
    <source>
        <dbReference type="ARBA" id="ARBA00022670"/>
    </source>
</evidence>
<evidence type="ECO:0000256" key="11">
    <source>
        <dbReference type="ARBA" id="ARBA00023049"/>
    </source>
</evidence>
<proteinExistence type="predicted"/>
<dbReference type="InterPro" id="IPR036383">
    <property type="entry name" value="TSP1_rpt_sf"/>
</dbReference>
<comment type="caution">
    <text evidence="17">Lacks conserved residue(s) required for the propagation of feature annotation.</text>
</comment>
<dbReference type="PROSITE" id="PS50215">
    <property type="entry name" value="ADAM_MEPRO"/>
    <property type="match status" value="1"/>
</dbReference>
<feature type="disulfide bond" evidence="16">
    <location>
        <begin position="129"/>
        <end position="150"/>
    </location>
</feature>
<accession>A0A0C2D9Y0</accession>
<keyword evidence="3" id="KW-0272">Extracellular matrix</keyword>
<dbReference type="Pfam" id="PF00090">
    <property type="entry name" value="TSP_1"/>
    <property type="match status" value="1"/>
</dbReference>
<dbReference type="GO" id="GO:0016477">
    <property type="term" value="P:cell migration"/>
    <property type="evidence" value="ECO:0007669"/>
    <property type="project" value="UniProtKB-ARBA"/>
</dbReference>
<protein>
    <submittedName>
        <fullName evidence="19">Thrombospondin type 1 domain protein</fullName>
    </submittedName>
</protein>
<dbReference type="Pfam" id="PF17771">
    <property type="entry name" value="ADAMTS_CR_2"/>
    <property type="match status" value="1"/>
</dbReference>
<dbReference type="PANTHER" id="PTHR13723">
    <property type="entry name" value="ADAMTS A DISINTEGRIN AND METALLOPROTEASE WITH THROMBOSPONDIN MOTIFS PROTEASE"/>
    <property type="match status" value="1"/>
</dbReference>
<feature type="binding site" evidence="15 17">
    <location>
        <position position="34"/>
    </location>
    <ligand>
        <name>Zn(2+)</name>
        <dbReference type="ChEBI" id="CHEBI:29105"/>
        <note>catalytic</note>
    </ligand>
</feature>
<dbReference type="PANTHER" id="PTHR13723:SF278">
    <property type="entry name" value="ADAM METALLOPEPTIDASE WITH THROMBOSPONDIN TYPE 1 MOTIF A, ISOFORM B"/>
    <property type="match status" value="1"/>
</dbReference>
<dbReference type="AlphaFoldDB" id="A0A0C2D9Y0"/>
<evidence type="ECO:0000256" key="17">
    <source>
        <dbReference type="PROSITE-ProRule" id="PRU00276"/>
    </source>
</evidence>
<keyword evidence="20" id="KW-1185">Reference proteome</keyword>
<keyword evidence="15" id="KW-0106">Calcium</keyword>
<feature type="disulfide bond" evidence="16">
    <location>
        <begin position="204"/>
        <end position="242"/>
    </location>
</feature>
<dbReference type="Gene3D" id="3.40.1620.60">
    <property type="match status" value="1"/>
</dbReference>
<evidence type="ECO:0000256" key="3">
    <source>
        <dbReference type="ARBA" id="ARBA00022530"/>
    </source>
</evidence>
<dbReference type="InterPro" id="IPR000884">
    <property type="entry name" value="TSP1_rpt"/>
</dbReference>
<dbReference type="FunFam" id="2.20.100.10:FF:000005">
    <property type="entry name" value="ADAM metallopeptidase with thrombospondin type 1 motif 9"/>
    <property type="match status" value="6"/>
</dbReference>
<evidence type="ECO:0000256" key="10">
    <source>
        <dbReference type="ARBA" id="ARBA00022869"/>
    </source>
</evidence>
<dbReference type="GO" id="GO:0030198">
    <property type="term" value="P:extracellular matrix organization"/>
    <property type="evidence" value="ECO:0007669"/>
    <property type="project" value="InterPro"/>
</dbReference>
<reference evidence="19 20" key="1">
    <citation type="submission" date="2013-12" db="EMBL/GenBank/DDBJ databases">
        <title>Draft genome of the parsitic nematode Ancylostoma duodenale.</title>
        <authorList>
            <person name="Mitreva M."/>
        </authorList>
    </citation>
    <scope>NUCLEOTIDE SEQUENCE [LARGE SCALE GENOMIC DNA]</scope>
    <source>
        <strain evidence="19 20">Zhejiang</strain>
    </source>
</reference>
<evidence type="ECO:0000256" key="16">
    <source>
        <dbReference type="PIRSR" id="PIRSR613273-3"/>
    </source>
</evidence>
<feature type="disulfide bond" evidence="16">
    <location>
        <begin position="163"/>
        <end position="176"/>
    </location>
</feature>
<dbReference type="InterPro" id="IPR050439">
    <property type="entry name" value="ADAMTS_ADAMTS-like"/>
</dbReference>
<evidence type="ECO:0000313" key="19">
    <source>
        <dbReference type="EMBL" id="KIH66543.1"/>
    </source>
</evidence>
<feature type="disulfide bond" evidence="16">
    <location>
        <begin position="135"/>
        <end position="171"/>
    </location>
</feature>
<comment type="subcellular location">
    <subcellularLocation>
        <location evidence="1">Secreted</location>
        <location evidence="1">Extracellular space</location>
        <location evidence="1">Extracellular matrix</location>
        <location evidence="1">Basement membrane</location>
    </subcellularLocation>
</comment>
<evidence type="ECO:0000256" key="13">
    <source>
        <dbReference type="ARBA" id="ARBA00023180"/>
    </source>
</evidence>
<dbReference type="EMBL" id="KN727078">
    <property type="protein sequence ID" value="KIH66543.1"/>
    <property type="molecule type" value="Genomic_DNA"/>
</dbReference>
<dbReference type="PROSITE" id="PS50092">
    <property type="entry name" value="TSP1"/>
    <property type="match status" value="11"/>
</dbReference>
<evidence type="ECO:0000256" key="12">
    <source>
        <dbReference type="ARBA" id="ARBA00023157"/>
    </source>
</evidence>
<keyword evidence="13" id="KW-0325">Glycoprotein</keyword>
<evidence type="ECO:0000256" key="6">
    <source>
        <dbReference type="ARBA" id="ARBA00022729"/>
    </source>
</evidence>
<dbReference type="PRINTS" id="PR01857">
    <property type="entry name" value="ADAMTSFAMILY"/>
</dbReference>
<keyword evidence="10" id="KW-0084">Basement membrane</keyword>
<dbReference type="InterPro" id="IPR001590">
    <property type="entry name" value="Peptidase_M12B"/>
</dbReference>
<organism evidence="19 20">
    <name type="scientific">Ancylostoma duodenale</name>
    <dbReference type="NCBI Taxonomy" id="51022"/>
    <lineage>
        <taxon>Eukaryota</taxon>
        <taxon>Metazoa</taxon>
        <taxon>Ecdysozoa</taxon>
        <taxon>Nematoda</taxon>
        <taxon>Chromadorea</taxon>
        <taxon>Rhabditida</taxon>
        <taxon>Rhabditina</taxon>
        <taxon>Rhabditomorpha</taxon>
        <taxon>Strongyloidea</taxon>
        <taxon>Ancylostomatidae</taxon>
        <taxon>Ancylostomatinae</taxon>
        <taxon>Ancylostoma</taxon>
    </lineage>
</organism>
<keyword evidence="6" id="KW-0732">Signal</keyword>
<keyword evidence="9 15" id="KW-0862">Zinc</keyword>
<gene>
    <name evidence="19" type="ORF">ANCDUO_03129</name>
</gene>